<dbReference type="eggNOG" id="COG1451">
    <property type="taxonomic scope" value="Bacteria"/>
</dbReference>
<protein>
    <submittedName>
        <fullName evidence="2">Zinc metalloprotease</fullName>
    </submittedName>
</protein>
<keyword evidence="2" id="KW-0645">Protease</keyword>
<reference evidence="2 3" key="1">
    <citation type="journal article" date="2015" name="Stand. Genomic Sci.">
        <title>High quality draft genome sequence of the moderately halophilic bacterium Pontibacillus yanchengensis Y32(T) and comparison among Pontibacillus genomes.</title>
        <authorList>
            <person name="Huang J."/>
            <person name="Qiao Z.X."/>
            <person name="Tang J.W."/>
            <person name="Wang G."/>
        </authorList>
    </citation>
    <scope>NUCLEOTIDE SEQUENCE [LARGE SCALE GENOMIC DNA]</scope>
    <source>
        <strain evidence="2 3">Y32</strain>
    </source>
</reference>
<accession>A0A0A2TJ84</accession>
<name>A0A0A2TJ84_9BACI</name>
<dbReference type="InterPro" id="IPR053136">
    <property type="entry name" value="UTP_pyrophosphatase-like"/>
</dbReference>
<dbReference type="OrthoDB" id="9811177at2"/>
<evidence type="ECO:0000313" key="2">
    <source>
        <dbReference type="EMBL" id="KGP74488.1"/>
    </source>
</evidence>
<dbReference type="GO" id="GO:0006508">
    <property type="term" value="P:proteolysis"/>
    <property type="evidence" value="ECO:0007669"/>
    <property type="project" value="UniProtKB-KW"/>
</dbReference>
<keyword evidence="2" id="KW-0482">Metalloprotease</keyword>
<organism evidence="2 3">
    <name type="scientific">Pontibacillus yanchengensis Y32</name>
    <dbReference type="NCBI Taxonomy" id="1385514"/>
    <lineage>
        <taxon>Bacteria</taxon>
        <taxon>Bacillati</taxon>
        <taxon>Bacillota</taxon>
        <taxon>Bacilli</taxon>
        <taxon>Bacillales</taxon>
        <taxon>Bacillaceae</taxon>
        <taxon>Pontibacillus</taxon>
    </lineage>
</organism>
<feature type="domain" description="YgjP-like metallopeptidase" evidence="1">
    <location>
        <begin position="23"/>
        <end position="232"/>
    </location>
</feature>
<dbReference type="EMBL" id="AVBF01000002">
    <property type="protein sequence ID" value="KGP74488.1"/>
    <property type="molecule type" value="Genomic_DNA"/>
</dbReference>
<dbReference type="GO" id="GO:0008237">
    <property type="term" value="F:metallopeptidase activity"/>
    <property type="evidence" value="ECO:0007669"/>
    <property type="project" value="UniProtKB-KW"/>
</dbReference>
<keyword evidence="3" id="KW-1185">Reference proteome</keyword>
<evidence type="ECO:0000313" key="3">
    <source>
        <dbReference type="Proteomes" id="UP000030147"/>
    </source>
</evidence>
<dbReference type="InterPro" id="IPR002725">
    <property type="entry name" value="YgjP-like_metallopeptidase"/>
</dbReference>
<dbReference type="PANTHER" id="PTHR30399:SF1">
    <property type="entry name" value="UTP PYROPHOSPHATASE"/>
    <property type="match status" value="1"/>
</dbReference>
<evidence type="ECO:0000259" key="1">
    <source>
        <dbReference type="Pfam" id="PF01863"/>
    </source>
</evidence>
<dbReference type="Proteomes" id="UP000030147">
    <property type="component" value="Unassembled WGS sequence"/>
</dbReference>
<proteinExistence type="predicted"/>
<dbReference type="STRING" id="1385514.N782_12730"/>
<dbReference type="Pfam" id="PF01863">
    <property type="entry name" value="YgjP-like"/>
    <property type="match status" value="1"/>
</dbReference>
<dbReference type="CDD" id="cd07344">
    <property type="entry name" value="M48_yhfN_like"/>
    <property type="match status" value="1"/>
</dbReference>
<sequence length="242" mass="28778">MPLLKYGTTNIDYEIHHQERSDMKISVDLVNGVEIYAPKSLEDEKLEKLLQKKAPWIKTKLNELNEVEHFTSKKEFVSGEKLPYLGRNYKLKVHREAVNHASIYYYQGKFIATVPQKWSQEEIQQTLELQLIDWYRKHGMMKIKERAEYYQNLLGVTPNSINLRTQHKRWGTCTPKGDIYLNWRIVMAPVKVIDYVMVHELSHLLVAEHNQEFWNTVISILPDYEERKEWLRIHGMELHCIG</sequence>
<gene>
    <name evidence="2" type="ORF">N782_12730</name>
</gene>
<keyword evidence="2" id="KW-0378">Hydrolase</keyword>
<comment type="caution">
    <text evidence="2">The sequence shown here is derived from an EMBL/GenBank/DDBJ whole genome shotgun (WGS) entry which is preliminary data.</text>
</comment>
<dbReference type="Gene3D" id="3.30.2010.10">
    <property type="entry name" value="Metalloproteases ('zincins'), catalytic domain"/>
    <property type="match status" value="1"/>
</dbReference>
<dbReference type="PANTHER" id="PTHR30399">
    <property type="entry name" value="UNCHARACTERIZED PROTEIN YGJP"/>
    <property type="match status" value="1"/>
</dbReference>
<dbReference type="AlphaFoldDB" id="A0A0A2TJ84"/>